<protein>
    <submittedName>
        <fullName evidence="1">Uncharacterized protein</fullName>
    </submittedName>
</protein>
<gene>
    <name evidence="1" type="ORF">SH601_02060</name>
</gene>
<proteinExistence type="predicted"/>
<keyword evidence="2" id="KW-1185">Reference proteome</keyword>
<sequence>MNTEKKALGVGSLALLFFLVGVTFSGTTINRKELIEHLSDFLGFSIAEGLIVIGLLILSIIVGIKYKEHLFAKIGAILSAIILSLLVIFQTISWIQNLFS</sequence>
<reference evidence="1" key="1">
    <citation type="submission" date="2023-11" db="EMBL/GenBank/DDBJ databases">
        <title>Gracilibacillus pellucida a moderately halophilic bacterium isolated from saline soil in Xinjiang province.</title>
        <authorList>
            <person name="Zhang Z."/>
            <person name="Tan F."/>
            <person name="Wang Y."/>
            <person name="Xia M."/>
        </authorList>
    </citation>
    <scope>NUCLEOTIDE SEQUENCE</scope>
    <source>
        <strain evidence="1">S3-1-1</strain>
    </source>
</reference>
<evidence type="ECO:0000313" key="1">
    <source>
        <dbReference type="EMBL" id="MDX8044759.1"/>
    </source>
</evidence>
<name>A0ACC6M1E3_9BACI</name>
<dbReference type="Proteomes" id="UP001277972">
    <property type="component" value="Unassembled WGS sequence"/>
</dbReference>
<dbReference type="EMBL" id="JAWZSR010000001">
    <property type="protein sequence ID" value="MDX8044759.1"/>
    <property type="molecule type" value="Genomic_DNA"/>
</dbReference>
<comment type="caution">
    <text evidence="1">The sequence shown here is derived from an EMBL/GenBank/DDBJ whole genome shotgun (WGS) entry which is preliminary data.</text>
</comment>
<organism evidence="1 2">
    <name type="scientific">Gracilibacillus pellucidus</name>
    <dbReference type="NCBI Taxonomy" id="3095368"/>
    <lineage>
        <taxon>Bacteria</taxon>
        <taxon>Bacillati</taxon>
        <taxon>Bacillota</taxon>
        <taxon>Bacilli</taxon>
        <taxon>Bacillales</taxon>
        <taxon>Bacillaceae</taxon>
        <taxon>Gracilibacillus</taxon>
    </lineage>
</organism>
<accession>A0ACC6M1E3</accession>
<evidence type="ECO:0000313" key="2">
    <source>
        <dbReference type="Proteomes" id="UP001277972"/>
    </source>
</evidence>